<evidence type="ECO:0000256" key="1">
    <source>
        <dbReference type="ARBA" id="ARBA00023224"/>
    </source>
</evidence>
<dbReference type="SMART" id="SM00304">
    <property type="entry name" value="HAMP"/>
    <property type="match status" value="1"/>
</dbReference>
<dbReference type="GO" id="GO:0016020">
    <property type="term" value="C:membrane"/>
    <property type="evidence" value="ECO:0007669"/>
    <property type="project" value="InterPro"/>
</dbReference>
<evidence type="ECO:0000256" key="2">
    <source>
        <dbReference type="ARBA" id="ARBA00029447"/>
    </source>
</evidence>
<dbReference type="PROSITE" id="PS50885">
    <property type="entry name" value="HAMP"/>
    <property type="match status" value="1"/>
</dbReference>
<dbReference type="PROSITE" id="PS50111">
    <property type="entry name" value="CHEMOTAXIS_TRANSDUC_2"/>
    <property type="match status" value="1"/>
</dbReference>
<dbReference type="Gene3D" id="6.10.340.10">
    <property type="match status" value="1"/>
</dbReference>
<proteinExistence type="inferred from homology"/>
<dbReference type="AlphaFoldDB" id="A0A1N6WIP4"/>
<comment type="similarity">
    <text evidence="2">Belongs to the methyl-accepting chemotaxis (MCP) protein family.</text>
</comment>
<accession>A0A1N6WIP4</accession>
<dbReference type="InterPro" id="IPR003660">
    <property type="entry name" value="HAMP_dom"/>
</dbReference>
<dbReference type="GO" id="GO:0007165">
    <property type="term" value="P:signal transduction"/>
    <property type="evidence" value="ECO:0007669"/>
    <property type="project" value="UniProtKB-KW"/>
</dbReference>
<organism evidence="7 8">
    <name type="scientific">Alkalispirochaeta americana</name>
    <dbReference type="NCBI Taxonomy" id="159291"/>
    <lineage>
        <taxon>Bacteria</taxon>
        <taxon>Pseudomonadati</taxon>
        <taxon>Spirochaetota</taxon>
        <taxon>Spirochaetia</taxon>
        <taxon>Spirochaetales</taxon>
        <taxon>Spirochaetaceae</taxon>
        <taxon>Alkalispirochaeta</taxon>
    </lineage>
</organism>
<keyword evidence="4" id="KW-1133">Transmembrane helix</keyword>
<evidence type="ECO:0000256" key="3">
    <source>
        <dbReference type="PROSITE-ProRule" id="PRU00284"/>
    </source>
</evidence>
<evidence type="ECO:0000313" key="8">
    <source>
        <dbReference type="Proteomes" id="UP000186400"/>
    </source>
</evidence>
<protein>
    <submittedName>
        <fullName evidence="7">Methyl-accepting chemotaxis protein</fullName>
    </submittedName>
</protein>
<keyword evidence="1 3" id="KW-0807">Transducer</keyword>
<dbReference type="SMART" id="SM00283">
    <property type="entry name" value="MA"/>
    <property type="match status" value="1"/>
</dbReference>
<dbReference type="Gene3D" id="1.10.287.950">
    <property type="entry name" value="Methyl-accepting chemotaxis protein"/>
    <property type="match status" value="1"/>
</dbReference>
<feature type="domain" description="Methyl-accepting transducer" evidence="5">
    <location>
        <begin position="338"/>
        <end position="560"/>
    </location>
</feature>
<dbReference type="EMBL" id="FTMS01000017">
    <property type="protein sequence ID" value="SIQ90037.1"/>
    <property type="molecule type" value="Genomic_DNA"/>
</dbReference>
<dbReference type="SUPFAM" id="SSF103190">
    <property type="entry name" value="Sensory domain-like"/>
    <property type="match status" value="1"/>
</dbReference>
<evidence type="ECO:0000313" key="7">
    <source>
        <dbReference type="EMBL" id="SIQ90037.1"/>
    </source>
</evidence>
<evidence type="ECO:0000256" key="4">
    <source>
        <dbReference type="SAM" id="Phobius"/>
    </source>
</evidence>
<evidence type="ECO:0000259" key="5">
    <source>
        <dbReference type="PROSITE" id="PS50111"/>
    </source>
</evidence>
<keyword evidence="4" id="KW-0472">Membrane</keyword>
<gene>
    <name evidence="7" type="ORF">SAMN05920897_11789</name>
</gene>
<evidence type="ECO:0000259" key="6">
    <source>
        <dbReference type="PROSITE" id="PS50885"/>
    </source>
</evidence>
<keyword evidence="4" id="KW-0812">Transmembrane</keyword>
<dbReference type="Pfam" id="PF00672">
    <property type="entry name" value="HAMP"/>
    <property type="match status" value="1"/>
</dbReference>
<dbReference type="InterPro" id="IPR004089">
    <property type="entry name" value="MCPsignal_dom"/>
</dbReference>
<dbReference type="SUPFAM" id="SSF58104">
    <property type="entry name" value="Methyl-accepting chemotaxis protein (MCP) signaling domain"/>
    <property type="match status" value="2"/>
</dbReference>
<dbReference type="STRING" id="159291.SAMN05920897_11789"/>
<feature type="domain" description="HAMP" evidence="6">
    <location>
        <begin position="237"/>
        <end position="291"/>
    </location>
</feature>
<dbReference type="PANTHER" id="PTHR32089:SF112">
    <property type="entry name" value="LYSOZYME-LIKE PROTEIN-RELATED"/>
    <property type="match status" value="1"/>
</dbReference>
<dbReference type="CDD" id="cd06225">
    <property type="entry name" value="HAMP"/>
    <property type="match status" value="1"/>
</dbReference>
<sequence>MGGYTLRFVSHFFSSRAFSSSLLLKVSLTGIAALLGLGGLLIAASSLAITNNSRAVAQEVFELKLRGDLAMFQDHARAQYGQVQLVSGDLVDSSGRSLSGNYELIDELSESLGVVATLFVRDGDDFRRIATSIRTADGSRADGTHLGRESAAYAPVVAGETMVGAARILGEDYVTIYDPIVSRDGSGAVIGIWFMGVSAANIEAMISAGVGRSVARLSGIALVLAAFAAAFLWWCVRGALLPLRRVSAGLDGVARGEGDLTASLEVVSRDEVGQISESFNSFLGGLRSIISTVRHATDSLAELGLELSGNMQETAAAVTEITANIHSLADQAGVQAGSVSEVTATIEEISRNIEGLDGLVQNQSSVVAQSSASIEEMMASVRSVAATLEKNAASFDELSAAARDGREKLDEMVCVNREIAERSSRLQEASSVIQAIARQTNLLSMNAAIEAAHAGEFGRGFAVVASEIRTLSEDAGAQSKSIRRELSDISSSITGAVGSASEVSRAFVTVQRLIDEVGQNERQIRNAMEEQSAGSTQILQALGEISRVTDSVRSGSGEIRNASTTMLDEMVRIDEITRHLRQGMEEMQVGAGEIQGAVTAVDGLSGKTGERIEEVQSLVGRFILERAGQDRK</sequence>
<dbReference type="Pfam" id="PF17201">
    <property type="entry name" value="Cache_3-Cache_2"/>
    <property type="match status" value="1"/>
</dbReference>
<feature type="transmembrane region" description="Helical" evidence="4">
    <location>
        <begin position="22"/>
        <end position="44"/>
    </location>
</feature>
<dbReference type="PANTHER" id="PTHR32089">
    <property type="entry name" value="METHYL-ACCEPTING CHEMOTAXIS PROTEIN MCPB"/>
    <property type="match status" value="1"/>
</dbReference>
<dbReference type="InterPro" id="IPR029151">
    <property type="entry name" value="Sensor-like_sf"/>
</dbReference>
<dbReference type="InterPro" id="IPR033462">
    <property type="entry name" value="Cache_3-Cache_2"/>
</dbReference>
<keyword evidence="8" id="KW-1185">Reference proteome</keyword>
<feature type="transmembrane region" description="Helical" evidence="4">
    <location>
        <begin position="214"/>
        <end position="234"/>
    </location>
</feature>
<dbReference type="Pfam" id="PF00015">
    <property type="entry name" value="MCPsignal"/>
    <property type="match status" value="1"/>
</dbReference>
<dbReference type="Proteomes" id="UP000186400">
    <property type="component" value="Unassembled WGS sequence"/>
</dbReference>
<name>A0A1N6WIP4_9SPIO</name>
<reference evidence="7 8" key="1">
    <citation type="submission" date="2017-01" db="EMBL/GenBank/DDBJ databases">
        <authorList>
            <person name="Mah S.A."/>
            <person name="Swanson W.J."/>
            <person name="Moy G.W."/>
            <person name="Vacquier V.D."/>
        </authorList>
    </citation>
    <scope>NUCLEOTIDE SEQUENCE [LARGE SCALE GENOMIC DNA]</scope>
    <source>
        <strain evidence="7 8">ASpG1</strain>
    </source>
</reference>